<protein>
    <submittedName>
        <fullName evidence="1">Uncharacterized protein</fullName>
    </submittedName>
</protein>
<name>A0A420ER03_9SPHN</name>
<reference evidence="1 2" key="1">
    <citation type="submission" date="2018-09" db="EMBL/GenBank/DDBJ databases">
        <title>Altererythrobacter spongiae sp. nov., isolated from a marine sponge.</title>
        <authorList>
            <person name="Zhuang L."/>
            <person name="Luo L."/>
        </authorList>
    </citation>
    <scope>NUCLEOTIDE SEQUENCE [LARGE SCALE GENOMIC DNA]</scope>
    <source>
        <strain evidence="1 2">HN-Y73</strain>
    </source>
</reference>
<evidence type="ECO:0000313" key="2">
    <source>
        <dbReference type="Proteomes" id="UP000284395"/>
    </source>
</evidence>
<dbReference type="EMBL" id="RAPF01000001">
    <property type="protein sequence ID" value="RKF23102.1"/>
    <property type="molecule type" value="Genomic_DNA"/>
</dbReference>
<organism evidence="1 2">
    <name type="scientific">Altericroceibacterium spongiae</name>
    <dbReference type="NCBI Taxonomy" id="2320269"/>
    <lineage>
        <taxon>Bacteria</taxon>
        <taxon>Pseudomonadati</taxon>
        <taxon>Pseudomonadota</taxon>
        <taxon>Alphaproteobacteria</taxon>
        <taxon>Sphingomonadales</taxon>
        <taxon>Erythrobacteraceae</taxon>
        <taxon>Altericroceibacterium</taxon>
    </lineage>
</organism>
<accession>A0A420ER03</accession>
<comment type="caution">
    <text evidence="1">The sequence shown here is derived from an EMBL/GenBank/DDBJ whole genome shotgun (WGS) entry which is preliminary data.</text>
</comment>
<dbReference type="AlphaFoldDB" id="A0A420ER03"/>
<sequence length="120" mass="13471">MRSDANSLLQKLSQQSFRYQEFPDAFADLEPWPLFEAMLNDDRLIAKKTSRLERQEQTFQAAKERGLEANKPAEVVNAPFATLYSVNGNKGHKKQSEDDAASGGRADFRSFLSSLGSDKI</sequence>
<proteinExistence type="predicted"/>
<dbReference type="OrthoDB" id="7508510at2"/>
<gene>
    <name evidence="1" type="ORF">D6851_00965</name>
</gene>
<dbReference type="Proteomes" id="UP000284395">
    <property type="component" value="Unassembled WGS sequence"/>
</dbReference>
<evidence type="ECO:0000313" key="1">
    <source>
        <dbReference type="EMBL" id="RKF23102.1"/>
    </source>
</evidence>
<dbReference type="RefSeq" id="WP_120323006.1">
    <property type="nucleotide sequence ID" value="NZ_RAPF01000001.1"/>
</dbReference>
<keyword evidence="2" id="KW-1185">Reference proteome</keyword>